<organism evidence="18 19">
    <name type="scientific">Passalora fulva</name>
    <name type="common">Tomato leaf mold</name>
    <name type="synonym">Cladosporium fulvum</name>
    <dbReference type="NCBI Taxonomy" id="5499"/>
    <lineage>
        <taxon>Eukaryota</taxon>
        <taxon>Fungi</taxon>
        <taxon>Dikarya</taxon>
        <taxon>Ascomycota</taxon>
        <taxon>Pezizomycotina</taxon>
        <taxon>Dothideomycetes</taxon>
        <taxon>Dothideomycetidae</taxon>
        <taxon>Mycosphaerellales</taxon>
        <taxon>Mycosphaerellaceae</taxon>
        <taxon>Fulvia</taxon>
    </lineage>
</organism>
<feature type="active site" evidence="13">
    <location>
        <position position="299"/>
    </location>
</feature>
<feature type="binding site" evidence="14">
    <location>
        <position position="298"/>
    </location>
    <ligand>
        <name>Zn(2+)</name>
        <dbReference type="ChEBI" id="CHEBI:29105"/>
        <note>catalytic</note>
    </ligand>
</feature>
<evidence type="ECO:0000256" key="7">
    <source>
        <dbReference type="ARBA" id="ARBA00022833"/>
    </source>
</evidence>
<dbReference type="AlphaFoldDB" id="A0A9Q8LFI0"/>
<dbReference type="InterPro" id="IPR001915">
    <property type="entry name" value="Peptidase_M48"/>
</dbReference>
<dbReference type="RefSeq" id="XP_047760992.1">
    <property type="nucleotide sequence ID" value="XM_047904087.1"/>
</dbReference>
<dbReference type="OMA" id="FVIEEKF"/>
<dbReference type="KEGG" id="ffu:CLAFUR5_04939"/>
<sequence>MDFLRRLAAPLDNSAIPWKPILVTFALGEFALEAWLLSRQYRVLQRKTIPPQLKEEVDQKTFDKSQAYGRSKAKFTIASGLFGQLKNYITIQHDWLPYLWSLAGGFTLKYLPSRFQGEITQSLVFIFTMSLAETLINLPFGLYYHFVLEEKYGFNKQTLSLFFTDKIKGLALSLAFGVPIGSAFLKIIQKTGDNFFFYIWLFMLVVQLGAVVLYPTLIVPLFNKLTPLEPGDLKTRVEALAGKLSFPLQELQVIDGSKRSAHSNAYFTGLPFLPKKIVIYDTLLNKASAQEVEAVLAHELGHWKMGHTSKLLGISSFHLLYVFALFGVFINNASLYRAFGFVAERPIIIGFILFNDVLSPTDSLVKLGMNIMTRKFEFEADAFGKKLGYAKDLASSLIKLQIQNLSSMDADSYYSSYHYSHPILTERLKAVGWTSEKKVSDGKIDISGQKTFTVNGTPEKEL</sequence>
<comment type="catalytic activity">
    <reaction evidence="11 15">
        <text>Hydrolyzes the peptide bond -P2-(S-farnesyl or geranylgeranyl)C-P1'-P2'-P3'-COOH where P1' and P2' are amino acids with aliphatic side chains and P3' is any C-terminal residue.</text>
        <dbReference type="EC" id="3.4.24.84"/>
    </reaction>
</comment>
<keyword evidence="10 15" id="KW-0472">Membrane</keyword>
<keyword evidence="9 15" id="KW-0482">Metalloprotease</keyword>
<evidence type="ECO:0000256" key="9">
    <source>
        <dbReference type="ARBA" id="ARBA00023049"/>
    </source>
</evidence>
<dbReference type="InterPro" id="IPR032456">
    <property type="entry name" value="Peptidase_M48_N"/>
</dbReference>
<accession>A0A9Q8LFI0</accession>
<proteinExistence type="inferred from homology"/>
<feature type="transmembrane region" description="Helical" evidence="15">
    <location>
        <begin position="195"/>
        <end position="222"/>
    </location>
</feature>
<keyword evidence="3 15" id="KW-0812">Transmembrane</keyword>
<name>A0A9Q8LFI0_PASFU</name>
<evidence type="ECO:0000256" key="2">
    <source>
        <dbReference type="ARBA" id="ARBA00022670"/>
    </source>
</evidence>
<feature type="domain" description="CAAX prenyl protease 1 N-terminal" evidence="17">
    <location>
        <begin position="40"/>
        <end position="224"/>
    </location>
</feature>
<keyword evidence="5 15" id="KW-0378">Hydrolase</keyword>
<feature type="transmembrane region" description="Helical" evidence="15">
    <location>
        <begin position="311"/>
        <end position="330"/>
    </location>
</feature>
<reference evidence="18" key="2">
    <citation type="journal article" date="2022" name="Microb. Genom.">
        <title>A chromosome-scale genome assembly of the tomato pathogen Cladosporium fulvum reveals a compartmentalized genome architecture and the presence of a dispensable chromosome.</title>
        <authorList>
            <person name="Zaccaron A.Z."/>
            <person name="Chen L.H."/>
            <person name="Samaras A."/>
            <person name="Stergiopoulos I."/>
        </authorList>
    </citation>
    <scope>NUCLEOTIDE SEQUENCE</scope>
    <source>
        <strain evidence="18">Race5_Kim</strain>
    </source>
</reference>
<feature type="domain" description="Peptidase M48" evidence="16">
    <location>
        <begin position="228"/>
        <end position="431"/>
    </location>
</feature>
<comment type="function">
    <text evidence="15">Proteolytically removes the C-terminal three residues of farnesylated proteins.</text>
</comment>
<evidence type="ECO:0000256" key="3">
    <source>
        <dbReference type="ARBA" id="ARBA00022692"/>
    </source>
</evidence>
<evidence type="ECO:0000256" key="10">
    <source>
        <dbReference type="ARBA" id="ARBA00023136"/>
    </source>
</evidence>
<dbReference type="GO" id="GO:0004222">
    <property type="term" value="F:metalloendopeptidase activity"/>
    <property type="evidence" value="ECO:0007669"/>
    <property type="project" value="UniProtKB-UniRule"/>
</dbReference>
<evidence type="ECO:0000256" key="1">
    <source>
        <dbReference type="ARBA" id="ARBA00004477"/>
    </source>
</evidence>
<evidence type="ECO:0000256" key="15">
    <source>
        <dbReference type="RuleBase" id="RU366005"/>
    </source>
</evidence>
<reference evidence="18" key="1">
    <citation type="submission" date="2021-12" db="EMBL/GenBank/DDBJ databases">
        <authorList>
            <person name="Zaccaron A."/>
            <person name="Stergiopoulos I."/>
        </authorList>
    </citation>
    <scope>NUCLEOTIDE SEQUENCE</scope>
    <source>
        <strain evidence="18">Race5_Kim</strain>
    </source>
</reference>
<dbReference type="CDD" id="cd07343">
    <property type="entry name" value="M48A_Zmpste24p_like"/>
    <property type="match status" value="1"/>
</dbReference>
<evidence type="ECO:0000313" key="19">
    <source>
        <dbReference type="Proteomes" id="UP000756132"/>
    </source>
</evidence>
<dbReference type="Proteomes" id="UP000756132">
    <property type="component" value="Chromosome 4"/>
</dbReference>
<feature type="transmembrane region" description="Helical" evidence="15">
    <location>
        <begin position="167"/>
        <end position="188"/>
    </location>
</feature>
<keyword evidence="4 14" id="KW-0479">Metal-binding</keyword>
<evidence type="ECO:0000256" key="6">
    <source>
        <dbReference type="ARBA" id="ARBA00022824"/>
    </source>
</evidence>
<evidence type="ECO:0000259" key="17">
    <source>
        <dbReference type="Pfam" id="PF16491"/>
    </source>
</evidence>
<protein>
    <recommendedName>
        <fullName evidence="15">CAAX prenyl protease</fullName>
        <ecNumber evidence="15">3.4.24.84</ecNumber>
    </recommendedName>
</protein>
<dbReference type="Gene3D" id="3.30.2010.10">
    <property type="entry name" value="Metalloproteases ('zincins'), catalytic domain"/>
    <property type="match status" value="1"/>
</dbReference>
<keyword evidence="19" id="KW-1185">Reference proteome</keyword>
<evidence type="ECO:0000256" key="5">
    <source>
        <dbReference type="ARBA" id="ARBA00022801"/>
    </source>
</evidence>
<dbReference type="InterPro" id="IPR027057">
    <property type="entry name" value="CAXX_Prtase_1"/>
</dbReference>
<dbReference type="GeneID" id="71984817"/>
<evidence type="ECO:0000256" key="12">
    <source>
        <dbReference type="ARBA" id="ARBA00060927"/>
    </source>
</evidence>
<dbReference type="PANTHER" id="PTHR10120">
    <property type="entry name" value="CAAX PRENYL PROTEASE 1"/>
    <property type="match status" value="1"/>
</dbReference>
<comment type="subcellular location">
    <subcellularLocation>
        <location evidence="1 15">Endoplasmic reticulum membrane</location>
        <topology evidence="1 15">Multi-pass membrane protein</topology>
    </subcellularLocation>
</comment>
<evidence type="ECO:0000256" key="8">
    <source>
        <dbReference type="ARBA" id="ARBA00022989"/>
    </source>
</evidence>
<dbReference type="EC" id="3.4.24.84" evidence="15"/>
<evidence type="ECO:0000313" key="18">
    <source>
        <dbReference type="EMBL" id="UJO16626.1"/>
    </source>
</evidence>
<evidence type="ECO:0000256" key="14">
    <source>
        <dbReference type="PIRSR" id="PIRSR627057-2"/>
    </source>
</evidence>
<evidence type="ECO:0000256" key="13">
    <source>
        <dbReference type="PIRSR" id="PIRSR627057-1"/>
    </source>
</evidence>
<comment type="similarity">
    <text evidence="12 15">Belongs to the peptidase M48A family.</text>
</comment>
<keyword evidence="2 15" id="KW-0645">Protease</keyword>
<feature type="active site" description="Proton donor" evidence="13">
    <location>
        <position position="381"/>
    </location>
</feature>
<dbReference type="FunFam" id="3.30.2010.10:FF:000002">
    <property type="entry name" value="CAAX prenyl protease"/>
    <property type="match status" value="1"/>
</dbReference>
<feature type="transmembrane region" description="Helical" evidence="15">
    <location>
        <begin position="123"/>
        <end position="147"/>
    </location>
</feature>
<keyword evidence="6 15" id="KW-0256">Endoplasmic reticulum</keyword>
<comment type="cofactor">
    <cofactor evidence="14 15">
        <name>Zn(2+)</name>
        <dbReference type="ChEBI" id="CHEBI:29105"/>
    </cofactor>
    <text evidence="14 15">Binds 1 zinc ion per subunit.</text>
</comment>
<gene>
    <name evidence="18" type="ORF">CLAFUR5_04939</name>
</gene>
<feature type="transmembrane region" description="Helical" evidence="15">
    <location>
        <begin position="20"/>
        <end position="37"/>
    </location>
</feature>
<dbReference type="GO" id="GO:0005789">
    <property type="term" value="C:endoplasmic reticulum membrane"/>
    <property type="evidence" value="ECO:0007669"/>
    <property type="project" value="UniProtKB-SubCell"/>
</dbReference>
<keyword evidence="8 15" id="KW-1133">Transmembrane helix</keyword>
<evidence type="ECO:0000256" key="11">
    <source>
        <dbReference type="ARBA" id="ARBA00044456"/>
    </source>
</evidence>
<dbReference type="GO" id="GO:0046872">
    <property type="term" value="F:metal ion binding"/>
    <property type="evidence" value="ECO:0007669"/>
    <property type="project" value="UniProtKB-UniRule"/>
</dbReference>
<feature type="binding site" evidence="14">
    <location>
        <position position="377"/>
    </location>
    <ligand>
        <name>Zn(2+)</name>
        <dbReference type="ChEBI" id="CHEBI:29105"/>
        <note>catalytic</note>
    </ligand>
</feature>
<feature type="binding site" evidence="14">
    <location>
        <position position="302"/>
    </location>
    <ligand>
        <name>Zn(2+)</name>
        <dbReference type="ChEBI" id="CHEBI:29105"/>
        <note>catalytic</note>
    </ligand>
</feature>
<dbReference type="OrthoDB" id="360839at2759"/>
<evidence type="ECO:0000259" key="16">
    <source>
        <dbReference type="Pfam" id="PF01435"/>
    </source>
</evidence>
<dbReference type="Pfam" id="PF01435">
    <property type="entry name" value="Peptidase_M48"/>
    <property type="match status" value="1"/>
</dbReference>
<dbReference type="GO" id="GO:0071586">
    <property type="term" value="P:CAAX-box protein processing"/>
    <property type="evidence" value="ECO:0007669"/>
    <property type="project" value="UniProtKB-UniRule"/>
</dbReference>
<dbReference type="EMBL" id="CP090166">
    <property type="protein sequence ID" value="UJO16626.1"/>
    <property type="molecule type" value="Genomic_DNA"/>
</dbReference>
<evidence type="ECO:0000256" key="4">
    <source>
        <dbReference type="ARBA" id="ARBA00022723"/>
    </source>
</evidence>
<dbReference type="Pfam" id="PF16491">
    <property type="entry name" value="Peptidase_M48_N"/>
    <property type="match status" value="1"/>
</dbReference>
<keyword evidence="7 14" id="KW-0862">Zinc</keyword>